<dbReference type="InterPro" id="IPR029069">
    <property type="entry name" value="HotDog_dom_sf"/>
</dbReference>
<name>A0AAE3FVU8_9EURY</name>
<dbReference type="AlphaFoldDB" id="A0AAE3FVU8"/>
<organism evidence="2 3">
    <name type="scientific">Natronocalculus amylovorans</name>
    <dbReference type="NCBI Taxonomy" id="2917812"/>
    <lineage>
        <taxon>Archaea</taxon>
        <taxon>Methanobacteriati</taxon>
        <taxon>Methanobacteriota</taxon>
        <taxon>Stenosarchaea group</taxon>
        <taxon>Halobacteria</taxon>
        <taxon>Halobacteriales</taxon>
        <taxon>Haloferacaceae</taxon>
        <taxon>Natronocalculus</taxon>
    </lineage>
</organism>
<dbReference type="EMBL" id="JAKRVX010000002">
    <property type="protein sequence ID" value="MCL9816278.1"/>
    <property type="molecule type" value="Genomic_DNA"/>
</dbReference>
<comment type="caution">
    <text evidence="2">The sequence shown here is derived from an EMBL/GenBank/DDBJ whole genome shotgun (WGS) entry which is preliminary data.</text>
</comment>
<dbReference type="Proteomes" id="UP001203207">
    <property type="component" value="Unassembled WGS sequence"/>
</dbReference>
<dbReference type="CDD" id="cd03454">
    <property type="entry name" value="YdeM"/>
    <property type="match status" value="1"/>
</dbReference>
<protein>
    <submittedName>
        <fullName evidence="2">MaoC family dehydratase</fullName>
    </submittedName>
</protein>
<reference evidence="2" key="2">
    <citation type="submission" date="2022-02" db="EMBL/GenBank/DDBJ databases">
        <authorList>
            <person name="Elcheninov A.G."/>
            <person name="Sorokin D.Y."/>
            <person name="Kublanov I.V."/>
        </authorList>
    </citation>
    <scope>NUCLEOTIDE SEQUENCE</scope>
    <source>
        <strain evidence="2">AArc-St2</strain>
    </source>
</reference>
<dbReference type="InterPro" id="IPR052342">
    <property type="entry name" value="MCH/BMMD"/>
</dbReference>
<dbReference type="SUPFAM" id="SSF54637">
    <property type="entry name" value="Thioesterase/thiol ester dehydrase-isomerase"/>
    <property type="match status" value="1"/>
</dbReference>
<feature type="domain" description="MaoC-like" evidence="1">
    <location>
        <begin position="19"/>
        <end position="108"/>
    </location>
</feature>
<sequence>MVRYFEDIAVDETGVYGSYEVTLEELVSFAEQYDPQWFHTDPDRAAEESMYGSVIASGWHTASITMRLLVEGFLNEIATLGAKGVDELRWYKPVRPGDTLRVRNTILETYKETEHRGLIHAKTETLNQDDNVVFSMIGLVMVSRQTTD</sequence>
<keyword evidence="3" id="KW-1185">Reference proteome</keyword>
<dbReference type="PANTHER" id="PTHR43664">
    <property type="entry name" value="MONOAMINE OXIDASE-RELATED"/>
    <property type="match status" value="1"/>
</dbReference>
<dbReference type="PANTHER" id="PTHR43664:SF1">
    <property type="entry name" value="BETA-METHYLMALYL-COA DEHYDRATASE"/>
    <property type="match status" value="1"/>
</dbReference>
<evidence type="ECO:0000313" key="2">
    <source>
        <dbReference type="EMBL" id="MCL9816278.1"/>
    </source>
</evidence>
<evidence type="ECO:0000259" key="1">
    <source>
        <dbReference type="Pfam" id="PF01575"/>
    </source>
</evidence>
<accession>A0AAE3FVU8</accession>
<dbReference type="RefSeq" id="WP_250583291.1">
    <property type="nucleotide sequence ID" value="NZ_JAKRVX010000002.1"/>
</dbReference>
<proteinExistence type="predicted"/>
<reference evidence="2" key="1">
    <citation type="journal article" date="2022" name="Syst. Appl. Microbiol.">
        <title>Natronocalculus amylovorans gen. nov., sp. nov., and Natranaeroarchaeum aerophilus sp. nov., dominant culturable amylolytic natronoarchaea from hypersaline soda lakes in southwestern Siberia.</title>
        <authorList>
            <person name="Sorokin D.Y."/>
            <person name="Elcheninov A.G."/>
            <person name="Khizhniak T.V."/>
            <person name="Koenen M."/>
            <person name="Bale N.J."/>
            <person name="Damste J.S.S."/>
            <person name="Kublanov I.V."/>
        </authorList>
    </citation>
    <scope>NUCLEOTIDE SEQUENCE</scope>
    <source>
        <strain evidence="2">AArc-St2</strain>
    </source>
</reference>
<evidence type="ECO:0000313" key="3">
    <source>
        <dbReference type="Proteomes" id="UP001203207"/>
    </source>
</evidence>
<dbReference type="Pfam" id="PF01575">
    <property type="entry name" value="MaoC_dehydratas"/>
    <property type="match status" value="1"/>
</dbReference>
<dbReference type="InterPro" id="IPR002539">
    <property type="entry name" value="MaoC-like_dom"/>
</dbReference>
<dbReference type="Gene3D" id="3.10.129.10">
    <property type="entry name" value="Hotdog Thioesterase"/>
    <property type="match status" value="1"/>
</dbReference>
<gene>
    <name evidence="2" type="ORF">AArcSt2_04900</name>
</gene>